<name>A0ABQ0JGK8_9VIBR</name>
<evidence type="ECO:0000313" key="1">
    <source>
        <dbReference type="EMBL" id="GAL27858.1"/>
    </source>
</evidence>
<evidence type="ECO:0000313" key="2">
    <source>
        <dbReference type="Proteomes" id="UP000029223"/>
    </source>
</evidence>
<proteinExistence type="predicted"/>
<dbReference type="Proteomes" id="UP000029223">
    <property type="component" value="Unassembled WGS sequence"/>
</dbReference>
<reference evidence="2" key="1">
    <citation type="submission" date="2014-09" db="EMBL/GenBank/DDBJ databases">
        <title>Vibrio variabilis JCM 19239. (C206) whole genome shotgun sequence.</title>
        <authorList>
            <person name="Sawabe T."/>
            <person name="Meirelles P."/>
            <person name="Nakanishi M."/>
            <person name="Sayaka M."/>
            <person name="Hattori M."/>
            <person name="Ohkuma M."/>
        </authorList>
    </citation>
    <scope>NUCLEOTIDE SEQUENCE [LARGE SCALE GENOMIC DNA]</scope>
    <source>
        <strain evidence="2">JCM 19239</strain>
    </source>
</reference>
<keyword evidence="2" id="KW-1185">Reference proteome</keyword>
<sequence>MLIFICTFLGVDHFSQKIKNWLTKINSECSNIGLIRM</sequence>
<dbReference type="EMBL" id="BBMS01000034">
    <property type="protein sequence ID" value="GAL27858.1"/>
    <property type="molecule type" value="Genomic_DNA"/>
</dbReference>
<protein>
    <submittedName>
        <fullName evidence="1">Uncharacterized protein</fullName>
    </submittedName>
</protein>
<organism evidence="1 2">
    <name type="scientific">Vibrio variabilis</name>
    <dbReference type="NCBI Taxonomy" id="990271"/>
    <lineage>
        <taxon>Bacteria</taxon>
        <taxon>Pseudomonadati</taxon>
        <taxon>Pseudomonadota</taxon>
        <taxon>Gammaproteobacteria</taxon>
        <taxon>Vibrionales</taxon>
        <taxon>Vibrionaceae</taxon>
        <taxon>Vibrio</taxon>
    </lineage>
</organism>
<comment type="caution">
    <text evidence="1">The sequence shown here is derived from an EMBL/GenBank/DDBJ whole genome shotgun (WGS) entry which is preliminary data.</text>
</comment>
<gene>
    <name evidence="1" type="ORF">JCM19239_4823</name>
</gene>
<accession>A0ABQ0JGK8</accession>